<dbReference type="EMBL" id="SWLE01000002">
    <property type="protein sequence ID" value="TNN02833.1"/>
    <property type="molecule type" value="Genomic_DNA"/>
</dbReference>
<dbReference type="InterPro" id="IPR013783">
    <property type="entry name" value="Ig-like_fold"/>
</dbReference>
<dbReference type="SUPFAM" id="SSF48726">
    <property type="entry name" value="Immunoglobulin"/>
    <property type="match status" value="1"/>
</dbReference>
<name>A0A4Z2CF05_9TELE</name>
<dbReference type="Gene3D" id="2.60.40.10">
    <property type="entry name" value="Immunoglobulins"/>
    <property type="match status" value="1"/>
</dbReference>
<feature type="domain" description="Ig-like" evidence="1">
    <location>
        <begin position="146"/>
        <end position="245"/>
    </location>
</feature>
<gene>
    <name evidence="2" type="ORF">fugu_010320</name>
</gene>
<protein>
    <recommendedName>
        <fullName evidence="1">Ig-like domain-containing protein</fullName>
    </recommendedName>
</protein>
<dbReference type="AlphaFoldDB" id="A0A4Z2CF05"/>
<dbReference type="InterPro" id="IPR036179">
    <property type="entry name" value="Ig-like_dom_sf"/>
</dbReference>
<organism evidence="2 3">
    <name type="scientific">Takifugu bimaculatus</name>
    <dbReference type="NCBI Taxonomy" id="433685"/>
    <lineage>
        <taxon>Eukaryota</taxon>
        <taxon>Metazoa</taxon>
        <taxon>Chordata</taxon>
        <taxon>Craniata</taxon>
        <taxon>Vertebrata</taxon>
        <taxon>Euteleostomi</taxon>
        <taxon>Actinopterygii</taxon>
        <taxon>Neopterygii</taxon>
        <taxon>Teleostei</taxon>
        <taxon>Neoteleostei</taxon>
        <taxon>Acanthomorphata</taxon>
        <taxon>Eupercaria</taxon>
        <taxon>Tetraodontiformes</taxon>
        <taxon>Tetradontoidea</taxon>
        <taxon>Tetraodontidae</taxon>
        <taxon>Takifugu</taxon>
    </lineage>
</organism>
<sequence length="253" mass="28872">MFFLFFESSLFVFGFPSILDFVIKKNPLLNQYVWRWRILSNKTPIFLLYQKSESKLGENVVMKLRWDQFTCVILVVLGVEAWQEVSWIGPVKAGFSTTFTCFSTCSPNCTYTWFLKNRTHTGSTLMWTPDGRDSKVDLRCTVLRMPEASLFSTITSIVEITNPISVQPSPQNTFPALNLSLDLECHDDSGSGLLSDPSQLVLWYKDGQEMMLDKQNGSLHFDSLLPSDGGFYQCEAFVSRQTSVFSRGYLLRL</sequence>
<proteinExistence type="predicted"/>
<accession>A0A4Z2CF05</accession>
<comment type="caution">
    <text evidence="2">The sequence shown here is derived from an EMBL/GenBank/DDBJ whole genome shotgun (WGS) entry which is preliminary data.</text>
</comment>
<reference evidence="2 3" key="1">
    <citation type="submission" date="2019-04" db="EMBL/GenBank/DDBJ databases">
        <title>The sequence and de novo assembly of Takifugu bimaculatus genome using PacBio and Hi-C technologies.</title>
        <authorList>
            <person name="Xu P."/>
            <person name="Liu B."/>
            <person name="Zhou Z."/>
        </authorList>
    </citation>
    <scope>NUCLEOTIDE SEQUENCE [LARGE SCALE GENOMIC DNA]</scope>
    <source>
        <strain evidence="2">TB-2018</strain>
        <tissue evidence="2">Muscle</tissue>
    </source>
</reference>
<dbReference type="InterPro" id="IPR007110">
    <property type="entry name" value="Ig-like_dom"/>
</dbReference>
<dbReference type="PROSITE" id="PS50835">
    <property type="entry name" value="IG_LIKE"/>
    <property type="match status" value="1"/>
</dbReference>
<dbReference type="Proteomes" id="UP000516260">
    <property type="component" value="Chromosome 10"/>
</dbReference>
<evidence type="ECO:0000313" key="3">
    <source>
        <dbReference type="Proteomes" id="UP000516260"/>
    </source>
</evidence>
<evidence type="ECO:0000259" key="1">
    <source>
        <dbReference type="PROSITE" id="PS50835"/>
    </source>
</evidence>
<evidence type="ECO:0000313" key="2">
    <source>
        <dbReference type="EMBL" id="TNN02833.1"/>
    </source>
</evidence>
<keyword evidence="3" id="KW-1185">Reference proteome</keyword>